<keyword evidence="7" id="KW-0175">Coiled coil</keyword>
<keyword evidence="2" id="KW-0963">Cytoplasm</keyword>
<feature type="region of interest" description="Disordered" evidence="8">
    <location>
        <begin position="693"/>
        <end position="718"/>
    </location>
</feature>
<feature type="compositionally biased region" description="Polar residues" evidence="8">
    <location>
        <begin position="260"/>
        <end position="295"/>
    </location>
</feature>
<dbReference type="Pfam" id="PF17838">
    <property type="entry name" value="PH_16"/>
    <property type="match status" value="1"/>
</dbReference>
<dbReference type="InterPro" id="IPR011993">
    <property type="entry name" value="PH-like_dom_sf"/>
</dbReference>
<evidence type="ECO:0000256" key="7">
    <source>
        <dbReference type="ARBA" id="ARBA00023054"/>
    </source>
</evidence>
<dbReference type="PROSITE" id="PS50010">
    <property type="entry name" value="DH_2"/>
    <property type="match status" value="1"/>
</dbReference>
<dbReference type="EMBL" id="CAJFCJ010000014">
    <property type="protein sequence ID" value="CAD5121331.1"/>
    <property type="molecule type" value="Genomic_DNA"/>
</dbReference>
<dbReference type="InterPro" id="IPR000219">
    <property type="entry name" value="DH_dom"/>
</dbReference>
<dbReference type="SUPFAM" id="SSF57889">
    <property type="entry name" value="Cysteine-rich domain"/>
    <property type="match status" value="1"/>
</dbReference>
<dbReference type="GO" id="GO:0005737">
    <property type="term" value="C:cytoplasm"/>
    <property type="evidence" value="ECO:0007669"/>
    <property type="project" value="UniProtKB-SubCell"/>
</dbReference>
<evidence type="ECO:0000259" key="9">
    <source>
        <dbReference type="PROSITE" id="PS50003"/>
    </source>
</evidence>
<evidence type="ECO:0000256" key="4">
    <source>
        <dbReference type="ARBA" id="ARBA00022658"/>
    </source>
</evidence>
<feature type="region of interest" description="Disordered" evidence="8">
    <location>
        <begin position="157"/>
        <end position="306"/>
    </location>
</feature>
<dbReference type="GO" id="GO:0007186">
    <property type="term" value="P:G protein-coupled receptor signaling pathway"/>
    <property type="evidence" value="ECO:0007669"/>
    <property type="project" value="TreeGrafter"/>
</dbReference>
<dbReference type="SUPFAM" id="SSF50729">
    <property type="entry name" value="PH domain-like"/>
    <property type="match status" value="1"/>
</dbReference>
<keyword evidence="4" id="KW-0344">Guanine-nucleotide releasing factor</keyword>
<dbReference type="PROSITE" id="PS00479">
    <property type="entry name" value="ZF_DAG_PE_1"/>
    <property type="match status" value="1"/>
</dbReference>
<dbReference type="Gene3D" id="3.30.60.20">
    <property type="match status" value="1"/>
</dbReference>
<evidence type="ECO:0000256" key="5">
    <source>
        <dbReference type="ARBA" id="ARBA00022723"/>
    </source>
</evidence>
<dbReference type="AlphaFoldDB" id="A0A7I8VZW4"/>
<organism evidence="12 13">
    <name type="scientific">Dimorphilus gyrociliatus</name>
    <dbReference type="NCBI Taxonomy" id="2664684"/>
    <lineage>
        <taxon>Eukaryota</taxon>
        <taxon>Metazoa</taxon>
        <taxon>Spiralia</taxon>
        <taxon>Lophotrochozoa</taxon>
        <taxon>Annelida</taxon>
        <taxon>Polychaeta</taxon>
        <taxon>Polychaeta incertae sedis</taxon>
        <taxon>Dinophilidae</taxon>
        <taxon>Dimorphilus</taxon>
    </lineage>
</organism>
<feature type="domain" description="DH" evidence="10">
    <location>
        <begin position="327"/>
        <end position="516"/>
    </location>
</feature>
<sequence>MCLGWASTGGIKFSDDKLKDATKTLKEVFIDMEKCMNKFHNEKKYTDEEREYARLCALHSTLKQSEIQYNSKMQLPLFLSKEKHYRNSMTKFIDFGKGRSFSRKNHTFSVQLNDLSTVLCDNCLIPLWGRECYYCSNCEMRVHRSCFQVVDKCKKKPSASRRPNQIPEGPVESSTLVSPTSLKSSDSFSKMPPPNEGENDALETSGRKVSRAETLMTLPSHGNPPRSPRVKRRSPIPSLFHDEDSDEGDREGDGPCQINDIVTDQPRPTSNPISGSKHSGSTENIQTTAMPSQDGGSSGEDPLTFIPGIDQFIPKKLLKNLKSKERKRQELINEIICSESNHVKRLTILKEVYHDPMKESRIVPNDMRETLFPNLDKIIVMHESLEKALKKRREDGPIVERIGDVFIEHFSGENGDRLKHETALFTKRQQSAQADVEERRKKDPRFHTFLDEKAKDPRCHKQSLSSLLVAEALRIPRYSLLMETLLKNTSDAIGDHNLLLEAIRHSKTLAEYVNNAKKDFENELKFQEIERNLDNRLPSQDPHHNIRLSKDSGLKLLMHGYMSFKNNRKANCYGVLLDPYFILFDKKDDKYCLNYIKSNSSYAVDTKPSPVIDLREAQVKENAAENKGLIVFTDGKKGAAVLYELQFSTKTERNHWFSALFNVITKYNPTEKQKYFDLKPQIVEHDNLVVTETIPPVSPGLENKSDEEEEHEKETETSVLIDTPTEKETIKIAGVTVDETEDDAESNVSIAEEKTISIVSESRIEIEMIKAETTSIEPEEDSNDKYEDAREEQELPIEKKRSITKRSQRPKTDPNSKDAVNAVYRSNLLTQQRELAESLRIVTAKLRECTTNKEKTPPKEISRTKSF</sequence>
<dbReference type="SMART" id="SM00325">
    <property type="entry name" value="RhoGEF"/>
    <property type="match status" value="1"/>
</dbReference>
<evidence type="ECO:0000256" key="6">
    <source>
        <dbReference type="ARBA" id="ARBA00022833"/>
    </source>
</evidence>
<dbReference type="InterPro" id="IPR035899">
    <property type="entry name" value="DBL_dom_sf"/>
</dbReference>
<evidence type="ECO:0000259" key="11">
    <source>
        <dbReference type="PROSITE" id="PS50081"/>
    </source>
</evidence>
<keyword evidence="13" id="KW-1185">Reference proteome</keyword>
<proteinExistence type="predicted"/>
<dbReference type="PROSITE" id="PS50003">
    <property type="entry name" value="PH_DOMAIN"/>
    <property type="match status" value="1"/>
</dbReference>
<dbReference type="InterPro" id="IPR002219">
    <property type="entry name" value="PKC_DAG/PE"/>
</dbReference>
<dbReference type="SUPFAM" id="SSF48065">
    <property type="entry name" value="DBL homology domain (DH-domain)"/>
    <property type="match status" value="1"/>
</dbReference>
<evidence type="ECO:0000256" key="2">
    <source>
        <dbReference type="ARBA" id="ARBA00022490"/>
    </source>
</evidence>
<dbReference type="SMART" id="SM00233">
    <property type="entry name" value="PH"/>
    <property type="match status" value="1"/>
</dbReference>
<dbReference type="Proteomes" id="UP000549394">
    <property type="component" value="Unassembled WGS sequence"/>
</dbReference>
<feature type="compositionally biased region" description="Polar residues" evidence="8">
    <location>
        <begin position="172"/>
        <end position="188"/>
    </location>
</feature>
<keyword evidence="5" id="KW-0479">Metal-binding</keyword>
<reference evidence="12 13" key="1">
    <citation type="submission" date="2020-08" db="EMBL/GenBank/DDBJ databases">
        <authorList>
            <person name="Hejnol A."/>
        </authorList>
    </citation>
    <scope>NUCLEOTIDE SEQUENCE [LARGE SCALE GENOMIC DNA]</scope>
</reference>
<dbReference type="GO" id="GO:0001664">
    <property type="term" value="F:G protein-coupled receptor binding"/>
    <property type="evidence" value="ECO:0007669"/>
    <property type="project" value="TreeGrafter"/>
</dbReference>
<dbReference type="PANTHER" id="PTHR45872:SF2">
    <property type="entry name" value="RHO GUANINE NUCLEOTIDE EXCHANGE FACTOR 2, ISOFORM D"/>
    <property type="match status" value="1"/>
</dbReference>
<evidence type="ECO:0000259" key="10">
    <source>
        <dbReference type="PROSITE" id="PS50010"/>
    </source>
</evidence>
<accession>A0A7I8VZW4</accession>
<evidence type="ECO:0000313" key="13">
    <source>
        <dbReference type="Proteomes" id="UP000549394"/>
    </source>
</evidence>
<dbReference type="CDD" id="cd00160">
    <property type="entry name" value="RhoGEF"/>
    <property type="match status" value="1"/>
</dbReference>
<dbReference type="GO" id="GO:0046872">
    <property type="term" value="F:metal ion binding"/>
    <property type="evidence" value="ECO:0007669"/>
    <property type="project" value="UniProtKB-KW"/>
</dbReference>
<comment type="caution">
    <text evidence="12">The sequence shown here is derived from an EMBL/GenBank/DDBJ whole genome shotgun (WGS) entry which is preliminary data.</text>
</comment>
<comment type="subcellular location">
    <subcellularLocation>
        <location evidence="1">Cytoplasm</location>
    </subcellularLocation>
</comment>
<dbReference type="PANTHER" id="PTHR45872">
    <property type="entry name" value="RHO GUANINE NUCLEOTIDE EXCHANGE FACTOR 2, ISOFORM D"/>
    <property type="match status" value="1"/>
</dbReference>
<evidence type="ECO:0000256" key="3">
    <source>
        <dbReference type="ARBA" id="ARBA00022553"/>
    </source>
</evidence>
<evidence type="ECO:0000313" key="12">
    <source>
        <dbReference type="EMBL" id="CAD5121331.1"/>
    </source>
</evidence>
<dbReference type="InterPro" id="IPR041020">
    <property type="entry name" value="PH_16"/>
</dbReference>
<dbReference type="Gene3D" id="1.20.900.10">
    <property type="entry name" value="Dbl homology (DH) domain"/>
    <property type="match status" value="1"/>
</dbReference>
<protein>
    <submittedName>
        <fullName evidence="12">DgyrCDS9855</fullName>
    </submittedName>
</protein>
<name>A0A7I8VZW4_9ANNE</name>
<feature type="domain" description="Phorbol-ester/DAG-type" evidence="11">
    <location>
        <begin position="105"/>
        <end position="153"/>
    </location>
</feature>
<dbReference type="GO" id="GO:0005085">
    <property type="term" value="F:guanyl-nucleotide exchange factor activity"/>
    <property type="evidence" value="ECO:0007669"/>
    <property type="project" value="UniProtKB-KW"/>
</dbReference>
<evidence type="ECO:0000256" key="8">
    <source>
        <dbReference type="SAM" id="MobiDB-lite"/>
    </source>
</evidence>
<feature type="region of interest" description="Disordered" evidence="8">
    <location>
        <begin position="769"/>
        <end position="820"/>
    </location>
</feature>
<dbReference type="OrthoDB" id="2272012at2759"/>
<gene>
    <name evidence="12" type="ORF">DGYR_LOCUS9296</name>
</gene>
<dbReference type="Pfam" id="PF00621">
    <property type="entry name" value="RhoGEF"/>
    <property type="match status" value="1"/>
</dbReference>
<evidence type="ECO:0000256" key="1">
    <source>
        <dbReference type="ARBA" id="ARBA00004496"/>
    </source>
</evidence>
<dbReference type="InterPro" id="IPR046349">
    <property type="entry name" value="C1-like_sf"/>
</dbReference>
<dbReference type="Gene3D" id="2.30.29.30">
    <property type="entry name" value="Pleckstrin-homology domain (PH domain)/Phosphotyrosine-binding domain (PTB)"/>
    <property type="match status" value="1"/>
</dbReference>
<feature type="domain" description="PH" evidence="9">
    <location>
        <begin position="555"/>
        <end position="665"/>
    </location>
</feature>
<dbReference type="InterPro" id="IPR001849">
    <property type="entry name" value="PH_domain"/>
</dbReference>
<dbReference type="PROSITE" id="PS50081">
    <property type="entry name" value="ZF_DAG_PE_2"/>
    <property type="match status" value="1"/>
</dbReference>
<keyword evidence="3" id="KW-0597">Phosphoprotein</keyword>
<feature type="compositionally biased region" description="Basic and acidic residues" evidence="8">
    <location>
        <begin position="783"/>
        <end position="801"/>
    </location>
</feature>
<keyword evidence="6" id="KW-0862">Zinc</keyword>